<feature type="transmembrane region" description="Helical" evidence="1">
    <location>
        <begin position="31"/>
        <end position="51"/>
    </location>
</feature>
<evidence type="ECO:0000313" key="4">
    <source>
        <dbReference type="Proteomes" id="UP000243250"/>
    </source>
</evidence>
<keyword evidence="1" id="KW-0812">Transmembrane</keyword>
<dbReference type="RefSeq" id="WP_089876043.1">
    <property type="nucleotide sequence ID" value="NZ_FOYS01000001.1"/>
</dbReference>
<dbReference type="EMBL" id="FOYS01000001">
    <property type="protein sequence ID" value="SFR33278.1"/>
    <property type="molecule type" value="Genomic_DNA"/>
</dbReference>
<keyword evidence="4" id="KW-1185">Reference proteome</keyword>
<name>A0A1I6FTP1_9EURY</name>
<organism evidence="3 4">
    <name type="scientific">Halogeometricum limi</name>
    <dbReference type="NCBI Taxonomy" id="555875"/>
    <lineage>
        <taxon>Archaea</taxon>
        <taxon>Methanobacteriati</taxon>
        <taxon>Methanobacteriota</taxon>
        <taxon>Stenosarchaea group</taxon>
        <taxon>Halobacteria</taxon>
        <taxon>Halobacteriales</taxon>
        <taxon>Haloferacaceae</taxon>
        <taxon>Halogeometricum</taxon>
    </lineage>
</organism>
<feature type="domain" description="DUF8108" evidence="2">
    <location>
        <begin position="49"/>
        <end position="112"/>
    </location>
</feature>
<reference evidence="4" key="1">
    <citation type="submission" date="2016-10" db="EMBL/GenBank/DDBJ databases">
        <authorList>
            <person name="Varghese N."/>
            <person name="Submissions S."/>
        </authorList>
    </citation>
    <scope>NUCLEOTIDE SEQUENCE [LARGE SCALE GENOMIC DNA]</scope>
    <source>
        <strain evidence="4">CGMCC 1.8711</strain>
    </source>
</reference>
<dbReference type="Proteomes" id="UP000243250">
    <property type="component" value="Unassembled WGS sequence"/>
</dbReference>
<dbReference type="STRING" id="555875.SAMN04488124_0273"/>
<dbReference type="OrthoDB" id="293468at2157"/>
<dbReference type="InterPro" id="IPR058421">
    <property type="entry name" value="DUF8108_C"/>
</dbReference>
<accession>A0A1I6FTP1</accession>
<evidence type="ECO:0000313" key="3">
    <source>
        <dbReference type="EMBL" id="SFR33278.1"/>
    </source>
</evidence>
<proteinExistence type="predicted"/>
<dbReference type="AlphaFoldDB" id="A0A1I6FTP1"/>
<sequence>MRLRTELLVVLALFAAVGALARTPAGRLVLPFVSLAVLLGFGYLLTRDAAYARTTLGVRSRLLDRSAAEGHDCVACGAPAATTRRYVREFVLLGVPVLLLDDGTNRYCADCLD</sequence>
<keyword evidence="1" id="KW-0472">Membrane</keyword>
<keyword evidence="1" id="KW-1133">Transmembrane helix</keyword>
<evidence type="ECO:0000259" key="2">
    <source>
        <dbReference type="Pfam" id="PF26413"/>
    </source>
</evidence>
<dbReference type="Pfam" id="PF26413">
    <property type="entry name" value="DUF8108"/>
    <property type="match status" value="1"/>
</dbReference>
<gene>
    <name evidence="3" type="ORF">SAMN04488124_0273</name>
</gene>
<evidence type="ECO:0000256" key="1">
    <source>
        <dbReference type="SAM" id="Phobius"/>
    </source>
</evidence>
<protein>
    <recommendedName>
        <fullName evidence="2">DUF8108 domain-containing protein</fullName>
    </recommendedName>
</protein>